<dbReference type="CDD" id="cd04301">
    <property type="entry name" value="NAT_SF"/>
    <property type="match status" value="1"/>
</dbReference>
<accession>A0A1B8GE18</accession>
<evidence type="ECO:0000313" key="3">
    <source>
        <dbReference type="Proteomes" id="UP000091956"/>
    </source>
</evidence>
<keyword evidence="3" id="KW-1185">Reference proteome</keyword>
<dbReference type="EMBL" id="KV460247">
    <property type="protein sequence ID" value="OBT94076.2"/>
    <property type="molecule type" value="Genomic_DNA"/>
</dbReference>
<gene>
    <name evidence="2" type="ORF">VE01_07069</name>
</gene>
<evidence type="ECO:0000259" key="1">
    <source>
        <dbReference type="PROSITE" id="PS51186"/>
    </source>
</evidence>
<reference evidence="3" key="2">
    <citation type="journal article" date="2018" name="Nat. Commun.">
        <title>Extreme sensitivity to ultraviolet light in the fungal pathogen causing white-nose syndrome of bats.</title>
        <authorList>
            <person name="Palmer J.M."/>
            <person name="Drees K.P."/>
            <person name="Foster J.T."/>
            <person name="Lindner D.L."/>
        </authorList>
    </citation>
    <scope>NUCLEOTIDE SEQUENCE [LARGE SCALE GENOMIC DNA]</scope>
    <source>
        <strain evidence="3">UAMH 10579</strain>
    </source>
</reference>
<dbReference type="SUPFAM" id="SSF55729">
    <property type="entry name" value="Acyl-CoA N-acyltransferases (Nat)"/>
    <property type="match status" value="1"/>
</dbReference>
<dbReference type="PROSITE" id="PS51186">
    <property type="entry name" value="GNAT"/>
    <property type="match status" value="1"/>
</dbReference>
<dbReference type="GO" id="GO:0016747">
    <property type="term" value="F:acyltransferase activity, transferring groups other than amino-acyl groups"/>
    <property type="evidence" value="ECO:0007669"/>
    <property type="project" value="InterPro"/>
</dbReference>
<dbReference type="GeneID" id="28840455"/>
<dbReference type="PANTHER" id="PTHR42791">
    <property type="entry name" value="GNAT FAMILY ACETYLTRANSFERASE"/>
    <property type="match status" value="1"/>
</dbReference>
<dbReference type="PANTHER" id="PTHR42791:SF2">
    <property type="entry name" value="N-ACETYLTRANSFERASE DOMAIN-CONTAINING PROTEIN"/>
    <property type="match status" value="1"/>
</dbReference>
<dbReference type="Gene3D" id="3.40.630.30">
    <property type="match status" value="1"/>
</dbReference>
<evidence type="ECO:0000313" key="2">
    <source>
        <dbReference type="EMBL" id="OBT94076.2"/>
    </source>
</evidence>
<dbReference type="InterPro" id="IPR016181">
    <property type="entry name" value="Acyl_CoA_acyltransferase"/>
</dbReference>
<sequence length="216" mass="24041">MAFELQPLNAIADLEEIIQLMVVTLYTQEPMKTILGNASPEDKWTLLSHSIRDWLTKPGAVGLKMVESSTNKIVSFFIVQRPHSMTDNEKAAGSSSMEYPLGMNKELAREFYGISVGLRRRNGFDPARDYSGSIIATLPDYQGQGHGRRLVETGLKMADTESKTWYAGCWPASVPLYKKVGGFDYITEESINMSLHGGEGVVSMRLFVRKPNVTTI</sequence>
<dbReference type="AlphaFoldDB" id="A0A1B8GE18"/>
<dbReference type="RefSeq" id="XP_059319474.1">
    <property type="nucleotide sequence ID" value="XM_059463855.1"/>
</dbReference>
<name>A0A1B8GE18_9PEZI</name>
<proteinExistence type="predicted"/>
<dbReference type="Proteomes" id="UP000091956">
    <property type="component" value="Unassembled WGS sequence"/>
</dbReference>
<dbReference type="InterPro" id="IPR052523">
    <property type="entry name" value="Trichothecene_AcTrans"/>
</dbReference>
<organism evidence="2 3">
    <name type="scientific">Pseudogymnoascus verrucosus</name>
    <dbReference type="NCBI Taxonomy" id="342668"/>
    <lineage>
        <taxon>Eukaryota</taxon>
        <taxon>Fungi</taxon>
        <taxon>Dikarya</taxon>
        <taxon>Ascomycota</taxon>
        <taxon>Pezizomycotina</taxon>
        <taxon>Leotiomycetes</taxon>
        <taxon>Thelebolales</taxon>
        <taxon>Thelebolaceae</taxon>
        <taxon>Pseudogymnoascus</taxon>
    </lineage>
</organism>
<dbReference type="InterPro" id="IPR000182">
    <property type="entry name" value="GNAT_dom"/>
</dbReference>
<feature type="domain" description="N-acetyltransferase" evidence="1">
    <location>
        <begin position="135"/>
        <end position="209"/>
    </location>
</feature>
<reference evidence="2 3" key="1">
    <citation type="submission" date="2016-03" db="EMBL/GenBank/DDBJ databases">
        <title>Comparative genomics of Pseudogymnoascus destructans, the fungus causing white-nose syndrome of bats.</title>
        <authorList>
            <person name="Palmer J.M."/>
            <person name="Drees K.P."/>
            <person name="Foster J.T."/>
            <person name="Lindner D.L."/>
        </authorList>
    </citation>
    <scope>NUCLEOTIDE SEQUENCE [LARGE SCALE GENOMIC DNA]</scope>
    <source>
        <strain evidence="2 3">UAMH 10579</strain>
    </source>
</reference>
<protein>
    <recommendedName>
        <fullName evidence="1">N-acetyltransferase domain-containing protein</fullName>
    </recommendedName>
</protein>